<dbReference type="InterPro" id="IPR003737">
    <property type="entry name" value="GlcNAc_PI_deacetylase-related"/>
</dbReference>
<gene>
    <name evidence="1" type="ORF">A3F15_00405</name>
</gene>
<dbReference type="InterPro" id="IPR024078">
    <property type="entry name" value="LmbE-like_dom_sf"/>
</dbReference>
<comment type="caution">
    <text evidence="1">The sequence shown here is derived from an EMBL/GenBank/DDBJ whole genome shotgun (WGS) entry which is preliminary data.</text>
</comment>
<dbReference type="Pfam" id="PF02585">
    <property type="entry name" value="PIG-L"/>
    <property type="match status" value="1"/>
</dbReference>
<evidence type="ECO:0008006" key="3">
    <source>
        <dbReference type="Google" id="ProtNLM"/>
    </source>
</evidence>
<dbReference type="Gene3D" id="3.40.50.10320">
    <property type="entry name" value="LmbE-like"/>
    <property type="match status" value="1"/>
</dbReference>
<dbReference type="GO" id="GO:0016811">
    <property type="term" value="F:hydrolase activity, acting on carbon-nitrogen (but not peptide) bonds, in linear amides"/>
    <property type="evidence" value="ECO:0007669"/>
    <property type="project" value="TreeGrafter"/>
</dbReference>
<reference evidence="1 2" key="1">
    <citation type="journal article" date="2016" name="Nat. Commun.">
        <title>Thousands of microbial genomes shed light on interconnected biogeochemical processes in an aquifer system.</title>
        <authorList>
            <person name="Anantharaman K."/>
            <person name="Brown C.T."/>
            <person name="Hug L.A."/>
            <person name="Sharon I."/>
            <person name="Castelle C.J."/>
            <person name="Probst A.J."/>
            <person name="Thomas B.C."/>
            <person name="Singh A."/>
            <person name="Wilkins M.J."/>
            <person name="Karaoz U."/>
            <person name="Brodie E.L."/>
            <person name="Williams K.H."/>
            <person name="Hubbard S.S."/>
            <person name="Banfield J.F."/>
        </authorList>
    </citation>
    <scope>NUCLEOTIDE SEQUENCE [LARGE SCALE GENOMIC DNA]</scope>
</reference>
<dbReference type="SUPFAM" id="SSF102588">
    <property type="entry name" value="LmbE-like"/>
    <property type="match status" value="1"/>
</dbReference>
<evidence type="ECO:0000313" key="1">
    <source>
        <dbReference type="EMBL" id="OHA70187.1"/>
    </source>
</evidence>
<organism evidence="1 2">
    <name type="scientific">Candidatus Wildermuthbacteria bacterium RIFCSPHIGHO2_12_FULL_40_12</name>
    <dbReference type="NCBI Taxonomy" id="1802457"/>
    <lineage>
        <taxon>Bacteria</taxon>
        <taxon>Candidatus Wildermuthiibacteriota</taxon>
    </lineage>
</organism>
<dbReference type="Proteomes" id="UP000177078">
    <property type="component" value="Unassembled WGS sequence"/>
</dbReference>
<sequence>MDLVEMDRVLVFAPHPDDETIGCGGSIVKHLELEREVSVAFPGNTTDITCRHMTHEEYLKLREGEIPRALKVLGIDPDHTIMGSENNPWHYSEERLRLWALAVIRKIEPQVVYLPHPNDDHVDHKVVSRAVLDAIGMAPGPWFLEYGSESNCPPVQTVLGYEVWTPIQSPTYYETLTVQQTDTAMRALCEYTSQEIHKYEQACRARYALRASMHEGPTGKFAEAFTVLKATNLF</sequence>
<dbReference type="STRING" id="1802457.A3F15_00405"/>
<name>A0A1G2RBT0_9BACT</name>
<dbReference type="AlphaFoldDB" id="A0A1G2RBT0"/>
<evidence type="ECO:0000313" key="2">
    <source>
        <dbReference type="Proteomes" id="UP000177078"/>
    </source>
</evidence>
<proteinExistence type="predicted"/>
<dbReference type="EMBL" id="MHUC01000035">
    <property type="protein sequence ID" value="OHA70187.1"/>
    <property type="molecule type" value="Genomic_DNA"/>
</dbReference>
<protein>
    <recommendedName>
        <fullName evidence="3">GlcNAc-PI de-N-acetylase</fullName>
    </recommendedName>
</protein>
<accession>A0A1G2RBT0</accession>
<dbReference type="PANTHER" id="PTHR12993">
    <property type="entry name" value="N-ACETYLGLUCOSAMINYL-PHOSPHATIDYLINOSITOL DE-N-ACETYLASE-RELATED"/>
    <property type="match status" value="1"/>
</dbReference>
<dbReference type="PANTHER" id="PTHR12993:SF11">
    <property type="entry name" value="N-ACETYLGLUCOSAMINYL-PHOSPHATIDYLINOSITOL DE-N-ACETYLASE"/>
    <property type="match status" value="1"/>
</dbReference>